<organism evidence="2 3">
    <name type="scientific">Serendipita indica (strain DSM 11827)</name>
    <name type="common">Root endophyte fungus</name>
    <name type="synonym">Piriformospora indica</name>
    <dbReference type="NCBI Taxonomy" id="1109443"/>
    <lineage>
        <taxon>Eukaryota</taxon>
        <taxon>Fungi</taxon>
        <taxon>Dikarya</taxon>
        <taxon>Basidiomycota</taxon>
        <taxon>Agaricomycotina</taxon>
        <taxon>Agaricomycetes</taxon>
        <taxon>Sebacinales</taxon>
        <taxon>Serendipitaceae</taxon>
        <taxon>Serendipita</taxon>
    </lineage>
</organism>
<reference evidence="2 3" key="1">
    <citation type="journal article" date="2011" name="PLoS Pathog.">
        <title>Endophytic Life Strategies Decoded by Genome and Transcriptome Analyses of the Mutualistic Root Symbiont Piriformospora indica.</title>
        <authorList>
            <person name="Zuccaro A."/>
            <person name="Lahrmann U."/>
            <person name="Guldener U."/>
            <person name="Langen G."/>
            <person name="Pfiffi S."/>
            <person name="Biedenkopf D."/>
            <person name="Wong P."/>
            <person name="Samans B."/>
            <person name="Grimm C."/>
            <person name="Basiewicz M."/>
            <person name="Murat C."/>
            <person name="Martin F."/>
            <person name="Kogel K.H."/>
        </authorList>
    </citation>
    <scope>NUCLEOTIDE SEQUENCE [LARGE SCALE GENOMIC DNA]</scope>
    <source>
        <strain evidence="2 3">DSM 11827</strain>
    </source>
</reference>
<dbReference type="InParanoid" id="G4TEY6"/>
<sequence length="565" mass="63067">MPVSKITIDAIRDALSKDTSGSESVLRVLERLPQLLDAQDDPIAVQRAWNSVYPDLRGLSSAEGGPLDRNILDKLVNEVSSVTVTLEEFQEARGKLKEEANVAFLLRALALQPKRVLPPGKSLLSLFSKGKDDADEEKRKRAQEVEAVIKRAYWDAAYEQLASPSPDVQIPRIKVFYHDLWEALKPLVPQTHPLMVILTSPLSPSSNPLASALHYLQAALTLMRSLCAPARDEAIDESLASLAKVDKLHAPRDELAKAYTSGIRFALDMCGTMVDDLQSFMAKYGNESNVAAMLRASAREHERQAIIGAFGKEEIQRAWKEWAQKSWRDQMVDVVGDLNPLMQAADLLPSTLIMSRVDLAEAQTLLLGLVISASIRTLVPALSQTRLVTLYNNNSKAIELENQFMGRVWTLIGADPFATDHATQESDIDNIAAEVFRIWKLRNPNEQNISAKEKEFGDMVRRMINEETHPVRVLLKKRVTDALKERLAQPIVPIKQEAPTTVAAGRALQPTARLKSSKIFPSDQKEADLVISGFGDPVLKNHLHQILHILRVVESWVEYVWKDIE</sequence>
<dbReference type="EMBL" id="CAFZ01000066">
    <property type="protein sequence ID" value="CCA69885.1"/>
    <property type="molecule type" value="Genomic_DNA"/>
</dbReference>
<proteinExistence type="inferred from homology"/>
<evidence type="ECO:0000313" key="2">
    <source>
        <dbReference type="EMBL" id="CCA69885.1"/>
    </source>
</evidence>
<comment type="caution">
    <text evidence="2">The sequence shown here is derived from an EMBL/GenBank/DDBJ whole genome shotgun (WGS) entry which is preliminary data.</text>
</comment>
<comment type="similarity">
    <text evidence="1">Belongs to the TCP11 family.</text>
</comment>
<evidence type="ECO:0000256" key="1">
    <source>
        <dbReference type="ARBA" id="ARBA00010954"/>
    </source>
</evidence>
<dbReference type="InterPro" id="IPR008862">
    <property type="entry name" value="Tcp11"/>
</dbReference>
<dbReference type="OMA" id="MNTHEAD"/>
<accession>G4TEY6</accession>
<dbReference type="Proteomes" id="UP000007148">
    <property type="component" value="Unassembled WGS sequence"/>
</dbReference>
<keyword evidence="3" id="KW-1185">Reference proteome</keyword>
<dbReference type="OrthoDB" id="276323at2759"/>
<name>G4TEY6_SERID</name>
<protein>
    <submittedName>
        <fullName evidence="2">Uncharacterized protein</fullName>
    </submittedName>
</protein>
<dbReference type="AlphaFoldDB" id="G4TEY6"/>
<dbReference type="Pfam" id="PF05794">
    <property type="entry name" value="Tcp11"/>
    <property type="match status" value="1"/>
</dbReference>
<evidence type="ECO:0000313" key="3">
    <source>
        <dbReference type="Proteomes" id="UP000007148"/>
    </source>
</evidence>
<gene>
    <name evidence="2" type="ORF">PIIN_03824</name>
</gene>
<dbReference type="eggNOG" id="ENOG502SHUF">
    <property type="taxonomic scope" value="Eukaryota"/>
</dbReference>
<dbReference type="HOGENOM" id="CLU_011749_0_0_1"/>